<dbReference type="VEuPathDB" id="MicrosporidiaDB:G9O61_00g005070"/>
<keyword evidence="2" id="KW-1185">Reference proteome</keyword>
<gene>
    <name evidence="1" type="ORF">AAJ76_90003756</name>
</gene>
<name>A0A0F9ZET5_9MICR</name>
<dbReference type="Proteomes" id="UP000034350">
    <property type="component" value="Unassembled WGS sequence"/>
</dbReference>
<dbReference type="RefSeq" id="XP_024331646.1">
    <property type="nucleotide sequence ID" value="XM_024476592.1"/>
</dbReference>
<organism evidence="1 2">
    <name type="scientific">Vairimorpha ceranae</name>
    <dbReference type="NCBI Taxonomy" id="40302"/>
    <lineage>
        <taxon>Eukaryota</taxon>
        <taxon>Fungi</taxon>
        <taxon>Fungi incertae sedis</taxon>
        <taxon>Microsporidia</taxon>
        <taxon>Nosematidae</taxon>
        <taxon>Vairimorpha</taxon>
    </lineage>
</organism>
<comment type="caution">
    <text evidence="1">The sequence shown here is derived from an EMBL/GenBank/DDBJ whole genome shotgun (WGS) entry which is preliminary data.</text>
</comment>
<proteinExistence type="predicted"/>
<accession>A0A0F9ZET5</accession>
<dbReference type="OrthoDB" id="2195345at2759"/>
<dbReference type="EMBL" id="JPQZ01000009">
    <property type="protein sequence ID" value="KKO75904.1"/>
    <property type="molecule type" value="Genomic_DNA"/>
</dbReference>
<sequence>MTEEKNPIKNIRRTTRSKTQFINFNKDEIRDLRMEVKNLGFKPEIDENPEIEIQKNIFVLGETVGLKNNIEKSRSANKIQHENVIEQKITFNNTPVEKSEPLTEKEQRTYSFKDLLDWVHKKEKRELYPKNKYDYSYKKNKSEFKNQNELLYEERNIVHMKIEEEIIPSLKNNPFIIADKYLRSKKNM</sequence>
<evidence type="ECO:0000313" key="2">
    <source>
        <dbReference type="Proteomes" id="UP000034350"/>
    </source>
</evidence>
<dbReference type="AlphaFoldDB" id="A0A0F9ZET5"/>
<dbReference type="VEuPathDB" id="MicrosporidiaDB:NCER_101580"/>
<dbReference type="VEuPathDB" id="MicrosporidiaDB:AAJ76_90003756"/>
<protein>
    <submittedName>
        <fullName evidence="1">Uncharacterized protein</fullName>
    </submittedName>
</protein>
<evidence type="ECO:0000313" key="1">
    <source>
        <dbReference type="EMBL" id="KKO75904.1"/>
    </source>
</evidence>
<reference evidence="1 2" key="1">
    <citation type="journal article" date="2015" name="Environ. Microbiol.">
        <title>Genome analyses suggest the presence of polyploidy and recent human-driven expansions in eight global populations of the honeybee pathogen Nosema ceranae.</title>
        <authorList>
            <person name="Pelin A."/>
            <person name="Selman M."/>
            <person name="Aris-Brosou S."/>
            <person name="Farinelli L."/>
            <person name="Corradi N."/>
        </authorList>
    </citation>
    <scope>NUCLEOTIDE SEQUENCE [LARGE SCALE GENOMIC DNA]</scope>
    <source>
        <strain evidence="1 2">PA08 1199</strain>
    </source>
</reference>
<dbReference type="GeneID" id="36321547"/>